<dbReference type="GO" id="GO:0046872">
    <property type="term" value="F:metal ion binding"/>
    <property type="evidence" value="ECO:0007669"/>
    <property type="project" value="InterPro"/>
</dbReference>
<comment type="similarity">
    <text evidence="1">Belongs to the arginase family.</text>
</comment>
<evidence type="ECO:0000256" key="1">
    <source>
        <dbReference type="PROSITE-ProRule" id="PRU00742"/>
    </source>
</evidence>
<dbReference type="Gene3D" id="3.40.800.10">
    <property type="entry name" value="Ureohydrolase domain"/>
    <property type="match status" value="1"/>
</dbReference>
<proteinExistence type="inferred from homology"/>
<evidence type="ECO:0000313" key="2">
    <source>
        <dbReference type="EMBL" id="PTB90233.1"/>
    </source>
</evidence>
<sequence length="347" mass="37387">MQLRAITIDDYTSPRAGEQKWGQVLKCLPPILSVNAYKNALKQAWTDDHRVAVVAVPESIGPRANLGRAGAETSLAAWLPALANLQVNAASNPAPLLVVGAVECDDLQAQAEPLDLSHSNQLEQLRELVAELDARVIAVLQPLFELGFDVVLIGGGHNNAYPLLKSLASASESVVGAMNLDPHSDFRACEGRHSGNGFRYAYSEGFLQHYHVVGLHPAKNNADSLNAMHDAGFDYTHIDIARTKAWDTLTLHWQQRAAAWQVPFGIEVDLDAVTGMPASAMNYVGVEANQVVQYIAGLAQLPQARYLHLTEAAPCLHPAGLEAGNRMVGQIITEGLLAYLNARAAQS</sequence>
<dbReference type="Pfam" id="PF00491">
    <property type="entry name" value="Arginase"/>
    <property type="match status" value="1"/>
</dbReference>
<comment type="caution">
    <text evidence="2">The sequence shown here is derived from an EMBL/GenBank/DDBJ whole genome shotgun (WGS) entry which is preliminary data.</text>
</comment>
<dbReference type="Proteomes" id="UP000241514">
    <property type="component" value="Unassembled WGS sequence"/>
</dbReference>
<accession>A0A6N4DIW3</accession>
<dbReference type="SUPFAM" id="SSF52768">
    <property type="entry name" value="Arginase/deacetylase"/>
    <property type="match status" value="1"/>
</dbReference>
<reference evidence="2 3" key="1">
    <citation type="submission" date="2018-03" db="EMBL/GenBank/DDBJ databases">
        <title>Cross-interface Injection: A General Nanoliter Liquid Handling Method Applied to Single Cells Genome Amplification Automated Nanoliter Liquid Handling Applied to Single Cell Multiple Displacement Amplification.</title>
        <authorList>
            <person name="Yun J."/>
            <person name="Xu P."/>
            <person name="Xu J."/>
            <person name="Dai X."/>
            <person name="Wang Y."/>
            <person name="Zheng X."/>
            <person name="Cao C."/>
            <person name="Yi Q."/>
            <person name="Zhu Y."/>
            <person name="Wang L."/>
            <person name="Dong Z."/>
            <person name="Huang Y."/>
            <person name="Huang L."/>
            <person name="Du W."/>
        </authorList>
    </citation>
    <scope>NUCLEOTIDE SEQUENCE [LARGE SCALE GENOMIC DNA]</scope>
    <source>
        <strain evidence="2 3">A9-4</strain>
    </source>
</reference>
<dbReference type="InterPro" id="IPR023696">
    <property type="entry name" value="Ureohydrolase_dom_sf"/>
</dbReference>
<dbReference type="InterPro" id="IPR006035">
    <property type="entry name" value="Ureohydrolase"/>
</dbReference>
<dbReference type="GO" id="GO:0016813">
    <property type="term" value="F:hydrolase activity, acting on carbon-nitrogen (but not peptide) bonds, in linear amidines"/>
    <property type="evidence" value="ECO:0007669"/>
    <property type="project" value="UniProtKB-ARBA"/>
</dbReference>
<dbReference type="AlphaFoldDB" id="A0A6N4DIW3"/>
<dbReference type="EMBL" id="PYVG01000002">
    <property type="protein sequence ID" value="PTB90233.1"/>
    <property type="molecule type" value="Genomic_DNA"/>
</dbReference>
<name>A0A6N4DIW3_9GAMM</name>
<dbReference type="PROSITE" id="PS51409">
    <property type="entry name" value="ARGINASE_2"/>
    <property type="match status" value="1"/>
</dbReference>
<evidence type="ECO:0000313" key="3">
    <source>
        <dbReference type="Proteomes" id="UP000241514"/>
    </source>
</evidence>
<organism evidence="2 3">
    <name type="scientific">Pseudidiomarina aestuarii</name>
    <dbReference type="NCBI Taxonomy" id="624146"/>
    <lineage>
        <taxon>Bacteria</taxon>
        <taxon>Pseudomonadati</taxon>
        <taxon>Pseudomonadota</taxon>
        <taxon>Gammaproteobacteria</taxon>
        <taxon>Alteromonadales</taxon>
        <taxon>Idiomarinaceae</taxon>
        <taxon>Pseudidiomarina</taxon>
    </lineage>
</organism>
<protein>
    <submittedName>
        <fullName evidence="2">Arginase</fullName>
    </submittedName>
</protein>
<gene>
    <name evidence="2" type="ORF">C9928_00485</name>
</gene>